<dbReference type="InterPro" id="IPR051533">
    <property type="entry name" value="WaaL-like"/>
</dbReference>
<evidence type="ECO:0000256" key="3">
    <source>
        <dbReference type="ARBA" id="ARBA00022989"/>
    </source>
</evidence>
<organism evidence="8 9">
    <name type="scientific">Geodermatophilus pulveris</name>
    <dbReference type="NCBI Taxonomy" id="1564159"/>
    <lineage>
        <taxon>Bacteria</taxon>
        <taxon>Bacillati</taxon>
        <taxon>Actinomycetota</taxon>
        <taxon>Actinomycetes</taxon>
        <taxon>Geodermatophilales</taxon>
        <taxon>Geodermatophilaceae</taxon>
        <taxon>Geodermatophilus</taxon>
    </lineage>
</organism>
<feature type="transmembrane region" description="Helical" evidence="6">
    <location>
        <begin position="68"/>
        <end position="85"/>
    </location>
</feature>
<evidence type="ECO:0000259" key="7">
    <source>
        <dbReference type="Pfam" id="PF04932"/>
    </source>
</evidence>
<dbReference type="GO" id="GO:0016020">
    <property type="term" value="C:membrane"/>
    <property type="evidence" value="ECO:0007669"/>
    <property type="project" value="UniProtKB-SubCell"/>
</dbReference>
<keyword evidence="8" id="KW-0436">Ligase</keyword>
<accession>A0A239EXR5</accession>
<feature type="transmembrane region" description="Helical" evidence="6">
    <location>
        <begin position="175"/>
        <end position="194"/>
    </location>
</feature>
<proteinExistence type="predicted"/>
<feature type="domain" description="O-antigen ligase-related" evidence="7">
    <location>
        <begin position="212"/>
        <end position="335"/>
    </location>
</feature>
<feature type="transmembrane region" description="Helical" evidence="6">
    <location>
        <begin position="201"/>
        <end position="217"/>
    </location>
</feature>
<feature type="transmembrane region" description="Helical" evidence="6">
    <location>
        <begin position="91"/>
        <end position="110"/>
    </location>
</feature>
<gene>
    <name evidence="8" type="ORF">SAMN06893096_104360</name>
</gene>
<protein>
    <submittedName>
        <fullName evidence="8">O-antigen ligase</fullName>
    </submittedName>
</protein>
<keyword evidence="3 6" id="KW-1133">Transmembrane helix</keyword>
<evidence type="ECO:0000256" key="1">
    <source>
        <dbReference type="ARBA" id="ARBA00004141"/>
    </source>
</evidence>
<feature type="transmembrane region" description="Helical" evidence="6">
    <location>
        <begin position="117"/>
        <end position="136"/>
    </location>
</feature>
<keyword evidence="4 6" id="KW-0472">Membrane</keyword>
<dbReference type="RefSeq" id="WP_089305595.1">
    <property type="nucleotide sequence ID" value="NZ_FZOO01000004.1"/>
</dbReference>
<evidence type="ECO:0000256" key="4">
    <source>
        <dbReference type="ARBA" id="ARBA00023136"/>
    </source>
</evidence>
<dbReference type="AlphaFoldDB" id="A0A239EXR5"/>
<dbReference type="GO" id="GO:0016874">
    <property type="term" value="F:ligase activity"/>
    <property type="evidence" value="ECO:0007669"/>
    <property type="project" value="UniProtKB-KW"/>
</dbReference>
<feature type="transmembrane region" description="Helical" evidence="6">
    <location>
        <begin position="223"/>
        <end position="240"/>
    </location>
</feature>
<dbReference type="InterPro" id="IPR007016">
    <property type="entry name" value="O-antigen_ligase-rel_domated"/>
</dbReference>
<feature type="transmembrane region" description="Helical" evidence="6">
    <location>
        <begin position="330"/>
        <end position="350"/>
    </location>
</feature>
<feature type="transmembrane region" description="Helical" evidence="6">
    <location>
        <begin position="7"/>
        <end position="30"/>
    </location>
</feature>
<keyword evidence="2 6" id="KW-0812">Transmembrane</keyword>
<feature type="transmembrane region" description="Helical" evidence="6">
    <location>
        <begin position="357"/>
        <end position="374"/>
    </location>
</feature>
<dbReference type="PANTHER" id="PTHR37422:SF13">
    <property type="entry name" value="LIPOPOLYSACCHARIDE BIOSYNTHESIS PROTEIN PA4999-RELATED"/>
    <property type="match status" value="1"/>
</dbReference>
<sequence>MLPRATVGSLGVVAAVLAVSVLLLDAAAGLLPPDGLVGWVTAGRLVLAAGLLGLVVAGVRPRDLRTRLDAPVALLVVVSTATTVVGQHPTAPLRGLLTLVATYYLVVGLLRREPGAARALGLAALAGLALVAAAALGQLDDGLAPFGCRTVTFADAPCGPASWPRTVGTFANPNVMAAFVLLVAPLAALVAGGIRERTGRAVVATLVGVGYLGMATSASRGAVLGAVLGAVVLLLVRAPARRRGGRVVLLAPVLALAALAGVSALGPAVLASVEIRNQAWQPALSVAAEDPLLGVGLGRAGVVVNAAGDGALEYAHTHDLWLNWLVETGVLGLLAVGLLTAGSLVTAAAAARRGDPVASAALVALVGVFAMSVADHPANTSRVALALWVVLAVAAAREPARWRGPAPAGAPVRQETPGAAADAPAPDRPALAVPRRPG</sequence>
<evidence type="ECO:0000313" key="8">
    <source>
        <dbReference type="EMBL" id="SNS49405.1"/>
    </source>
</evidence>
<reference evidence="9" key="1">
    <citation type="submission" date="2017-06" db="EMBL/GenBank/DDBJ databases">
        <authorList>
            <person name="Varghese N."/>
            <person name="Submissions S."/>
        </authorList>
    </citation>
    <scope>NUCLEOTIDE SEQUENCE [LARGE SCALE GENOMIC DNA]</scope>
    <source>
        <strain evidence="9">DSM 46839</strain>
    </source>
</reference>
<feature type="transmembrane region" description="Helical" evidence="6">
    <location>
        <begin position="36"/>
        <end position="56"/>
    </location>
</feature>
<evidence type="ECO:0000256" key="6">
    <source>
        <dbReference type="SAM" id="Phobius"/>
    </source>
</evidence>
<feature type="transmembrane region" description="Helical" evidence="6">
    <location>
        <begin position="247"/>
        <end position="270"/>
    </location>
</feature>
<comment type="subcellular location">
    <subcellularLocation>
        <location evidence="1">Membrane</location>
        <topology evidence="1">Multi-pass membrane protein</topology>
    </subcellularLocation>
</comment>
<dbReference type="Proteomes" id="UP000198373">
    <property type="component" value="Unassembled WGS sequence"/>
</dbReference>
<dbReference type="OrthoDB" id="4866405at2"/>
<dbReference type="EMBL" id="FZOO01000004">
    <property type="protein sequence ID" value="SNS49405.1"/>
    <property type="molecule type" value="Genomic_DNA"/>
</dbReference>
<keyword evidence="9" id="KW-1185">Reference proteome</keyword>
<dbReference type="PANTHER" id="PTHR37422">
    <property type="entry name" value="TEICHURONIC ACID BIOSYNTHESIS PROTEIN TUAE"/>
    <property type="match status" value="1"/>
</dbReference>
<name>A0A239EXR5_9ACTN</name>
<feature type="region of interest" description="Disordered" evidence="5">
    <location>
        <begin position="402"/>
        <end position="438"/>
    </location>
</feature>
<evidence type="ECO:0000256" key="2">
    <source>
        <dbReference type="ARBA" id="ARBA00022692"/>
    </source>
</evidence>
<dbReference type="Pfam" id="PF04932">
    <property type="entry name" value="Wzy_C"/>
    <property type="match status" value="1"/>
</dbReference>
<evidence type="ECO:0000313" key="9">
    <source>
        <dbReference type="Proteomes" id="UP000198373"/>
    </source>
</evidence>
<evidence type="ECO:0000256" key="5">
    <source>
        <dbReference type="SAM" id="MobiDB-lite"/>
    </source>
</evidence>